<evidence type="ECO:0000256" key="4">
    <source>
        <dbReference type="ARBA" id="ARBA00022692"/>
    </source>
</evidence>
<dbReference type="GO" id="GO:0006865">
    <property type="term" value="P:amino acid transport"/>
    <property type="evidence" value="ECO:0007669"/>
    <property type="project" value="UniProtKB-KW"/>
</dbReference>
<dbReference type="PANTHER" id="PTHR11795:SF450">
    <property type="entry name" value="ABC TRANSPORTER PERMEASE PROTEIN"/>
    <property type="match status" value="1"/>
</dbReference>
<feature type="transmembrane region" description="Helical" evidence="9">
    <location>
        <begin position="12"/>
        <end position="29"/>
    </location>
</feature>
<reference evidence="10" key="1">
    <citation type="submission" date="2021-01" db="EMBL/GenBank/DDBJ databases">
        <title>Whole genome shotgun sequence of Planosporangium flavigriseum NBRC 105377.</title>
        <authorList>
            <person name="Komaki H."/>
            <person name="Tamura T."/>
        </authorList>
    </citation>
    <scope>NUCLEOTIDE SEQUENCE</scope>
    <source>
        <strain evidence="10">NBRC 105377</strain>
    </source>
</reference>
<keyword evidence="5" id="KW-0029">Amino-acid transport</keyword>
<dbReference type="AlphaFoldDB" id="A0A8J3LTJ0"/>
<comment type="caution">
    <text evidence="10">The sequence shown here is derived from an EMBL/GenBank/DDBJ whole genome shotgun (WGS) entry which is preliminary data.</text>
</comment>
<keyword evidence="2" id="KW-0813">Transport</keyword>
<dbReference type="CDD" id="cd06582">
    <property type="entry name" value="TM_PBP1_LivH_like"/>
    <property type="match status" value="1"/>
</dbReference>
<evidence type="ECO:0000256" key="3">
    <source>
        <dbReference type="ARBA" id="ARBA00022475"/>
    </source>
</evidence>
<keyword evidence="11" id="KW-1185">Reference proteome</keyword>
<keyword evidence="7 9" id="KW-0472">Membrane</keyword>
<keyword evidence="6 9" id="KW-1133">Transmembrane helix</keyword>
<dbReference type="GO" id="GO:0022857">
    <property type="term" value="F:transmembrane transporter activity"/>
    <property type="evidence" value="ECO:0007669"/>
    <property type="project" value="InterPro"/>
</dbReference>
<gene>
    <name evidence="10" type="ORF">Pfl04_47220</name>
</gene>
<evidence type="ECO:0000256" key="2">
    <source>
        <dbReference type="ARBA" id="ARBA00022448"/>
    </source>
</evidence>
<evidence type="ECO:0000256" key="9">
    <source>
        <dbReference type="SAM" id="Phobius"/>
    </source>
</evidence>
<keyword evidence="3" id="KW-1003">Cell membrane</keyword>
<dbReference type="GO" id="GO:0005886">
    <property type="term" value="C:plasma membrane"/>
    <property type="evidence" value="ECO:0007669"/>
    <property type="project" value="UniProtKB-SubCell"/>
</dbReference>
<feature type="transmembrane region" description="Helical" evidence="9">
    <location>
        <begin position="228"/>
        <end position="248"/>
    </location>
</feature>
<evidence type="ECO:0000256" key="8">
    <source>
        <dbReference type="ARBA" id="ARBA00037998"/>
    </source>
</evidence>
<dbReference type="PANTHER" id="PTHR11795">
    <property type="entry name" value="BRANCHED-CHAIN AMINO ACID TRANSPORT SYSTEM PERMEASE PROTEIN LIVH"/>
    <property type="match status" value="1"/>
</dbReference>
<evidence type="ECO:0000313" key="10">
    <source>
        <dbReference type="EMBL" id="GIG76318.1"/>
    </source>
</evidence>
<evidence type="ECO:0000256" key="5">
    <source>
        <dbReference type="ARBA" id="ARBA00022970"/>
    </source>
</evidence>
<comment type="subcellular location">
    <subcellularLocation>
        <location evidence="1">Cell membrane</location>
        <topology evidence="1">Multi-pass membrane protein</topology>
    </subcellularLocation>
</comment>
<feature type="transmembrane region" description="Helical" evidence="9">
    <location>
        <begin position="57"/>
        <end position="77"/>
    </location>
</feature>
<proteinExistence type="inferred from homology"/>
<evidence type="ECO:0000256" key="1">
    <source>
        <dbReference type="ARBA" id="ARBA00004651"/>
    </source>
</evidence>
<evidence type="ECO:0000256" key="6">
    <source>
        <dbReference type="ARBA" id="ARBA00022989"/>
    </source>
</evidence>
<feature type="transmembrane region" description="Helical" evidence="9">
    <location>
        <begin position="188"/>
        <end position="208"/>
    </location>
</feature>
<dbReference type="RefSeq" id="WP_168080006.1">
    <property type="nucleotide sequence ID" value="NZ_BAAAQJ010000046.1"/>
</dbReference>
<dbReference type="Proteomes" id="UP000653674">
    <property type="component" value="Unassembled WGS sequence"/>
</dbReference>
<dbReference type="InterPro" id="IPR052157">
    <property type="entry name" value="BCAA_transport_permease"/>
</dbReference>
<dbReference type="InterPro" id="IPR001851">
    <property type="entry name" value="ABC_transp_permease"/>
</dbReference>
<protein>
    <submittedName>
        <fullName evidence="10">Branched-chain amino acid ABC transporter permease</fullName>
    </submittedName>
</protein>
<dbReference type="Pfam" id="PF02653">
    <property type="entry name" value="BPD_transp_2"/>
    <property type="match status" value="1"/>
</dbReference>
<evidence type="ECO:0000256" key="7">
    <source>
        <dbReference type="ARBA" id="ARBA00023136"/>
    </source>
</evidence>
<sequence>MSNLVELVINGLSLGSIYALIALGFVVIFKATEVVNFAHGSMLMLGAYVIAATHGRIGFPAAVAAGLATAATVGLLIDRLLVSRLRRRSHTALAIVTIGVDIVLGAELARRVGTEVLNMGDPWLDHTWRVAGFTFPVSRLAAIAVALVLIVAFAALVRYTDWGVAMRAAAEDAEAASLMGIRLGRVSMVAWVVAGVLAAVAGLFLATFPSPGLSATASTTALRAFPAVVVGGMDSLSGAVVGGLVIGLAETLAAGYSEQLLFLGRGLGDVAPYAVMIAVLLWRPTGLFGTRELSRV</sequence>
<evidence type="ECO:0000313" key="11">
    <source>
        <dbReference type="Proteomes" id="UP000653674"/>
    </source>
</evidence>
<accession>A0A8J3LTJ0</accession>
<dbReference type="EMBL" id="BONU01000051">
    <property type="protein sequence ID" value="GIG76318.1"/>
    <property type="molecule type" value="Genomic_DNA"/>
</dbReference>
<feature type="transmembrane region" description="Helical" evidence="9">
    <location>
        <begin position="260"/>
        <end position="282"/>
    </location>
</feature>
<feature type="transmembrane region" description="Helical" evidence="9">
    <location>
        <begin position="89"/>
        <end position="110"/>
    </location>
</feature>
<organism evidence="10 11">
    <name type="scientific">Planosporangium flavigriseum</name>
    <dbReference type="NCBI Taxonomy" id="373681"/>
    <lineage>
        <taxon>Bacteria</taxon>
        <taxon>Bacillati</taxon>
        <taxon>Actinomycetota</taxon>
        <taxon>Actinomycetes</taxon>
        <taxon>Micromonosporales</taxon>
        <taxon>Micromonosporaceae</taxon>
        <taxon>Planosporangium</taxon>
    </lineage>
</organism>
<keyword evidence="4 9" id="KW-0812">Transmembrane</keyword>
<comment type="similarity">
    <text evidence="8">Belongs to the binding-protein-dependent transport system permease family. LivHM subfamily.</text>
</comment>
<name>A0A8J3LTJ0_9ACTN</name>
<feature type="transmembrane region" description="Helical" evidence="9">
    <location>
        <begin position="130"/>
        <end position="157"/>
    </location>
</feature>